<name>A0ABV4BFH9_9GAMM</name>
<dbReference type="InterPro" id="IPR006975">
    <property type="entry name" value="NifQ"/>
</dbReference>
<keyword evidence="2" id="KW-1185">Reference proteome</keyword>
<organism evidence="1 2">
    <name type="scientific">Thioalkalicoccus limnaeus</name>
    <dbReference type="NCBI Taxonomy" id="120681"/>
    <lineage>
        <taxon>Bacteria</taxon>
        <taxon>Pseudomonadati</taxon>
        <taxon>Pseudomonadota</taxon>
        <taxon>Gammaproteobacteria</taxon>
        <taxon>Chromatiales</taxon>
        <taxon>Chromatiaceae</taxon>
        <taxon>Thioalkalicoccus</taxon>
    </lineage>
</organism>
<dbReference type="EMBL" id="JBDKXB010000009">
    <property type="protein sequence ID" value="MEY6432549.1"/>
    <property type="molecule type" value="Genomic_DNA"/>
</dbReference>
<accession>A0ABV4BFH9</accession>
<sequence length="192" mass="21094">MAAAAIRREDEAERLYAYLMAAAAGDGNHHVVASLYATWATGGGALPDWLGLTPATLREMLTELFPTTRLGRVPNPGRPPPPGRDDEVEDLVHLLLAHRAGVSPTEVGLARIVAVACLGDDHLWQDLGLWSRADLSELMQRNFPALAARNVRDMKWKRFLYKQLCETEGLRVCRAPSCDACGDHHVCFGPEE</sequence>
<proteinExistence type="predicted"/>
<gene>
    <name evidence="1" type="ORF">ABC977_09050</name>
</gene>
<protein>
    <submittedName>
        <fullName evidence="1">Nitrogen fixation protein NifQ</fullName>
    </submittedName>
</protein>
<evidence type="ECO:0000313" key="1">
    <source>
        <dbReference type="EMBL" id="MEY6432549.1"/>
    </source>
</evidence>
<dbReference type="Pfam" id="PF04891">
    <property type="entry name" value="NifQ"/>
    <property type="match status" value="1"/>
</dbReference>
<reference evidence="1 2" key="1">
    <citation type="submission" date="2024-05" db="EMBL/GenBank/DDBJ databases">
        <title>Genome Sequence and Characterization of the New Strain Purple Sulfur Bacterium of Genus Thioalkalicoccus.</title>
        <authorList>
            <person name="Bryantseva I.A."/>
            <person name="Kyndt J.A."/>
            <person name="Imhoff J.F."/>
        </authorList>
    </citation>
    <scope>NUCLEOTIDE SEQUENCE [LARGE SCALE GENOMIC DNA]</scope>
    <source>
        <strain evidence="1 2">Um2</strain>
    </source>
</reference>
<dbReference type="Proteomes" id="UP001564408">
    <property type="component" value="Unassembled WGS sequence"/>
</dbReference>
<dbReference type="RefSeq" id="WP_369666933.1">
    <property type="nucleotide sequence ID" value="NZ_JBDKXB010000009.1"/>
</dbReference>
<evidence type="ECO:0000313" key="2">
    <source>
        <dbReference type="Proteomes" id="UP001564408"/>
    </source>
</evidence>
<comment type="caution">
    <text evidence="1">The sequence shown here is derived from an EMBL/GenBank/DDBJ whole genome shotgun (WGS) entry which is preliminary data.</text>
</comment>